<gene>
    <name evidence="1" type="ORF">RRG08_060788</name>
</gene>
<accession>A0AAE0YL54</accession>
<dbReference type="AlphaFoldDB" id="A0AAE0YL54"/>
<sequence>SYCSNLDISLGATAQIFDISLFYRPNLDISLESLLKSRHLVRATAQISTSR</sequence>
<comment type="caution">
    <text evidence="1">The sequence shown here is derived from an EMBL/GenBank/DDBJ whole genome shotgun (WGS) entry which is preliminary data.</text>
</comment>
<protein>
    <submittedName>
        <fullName evidence="1">Uncharacterized protein</fullName>
    </submittedName>
</protein>
<proteinExistence type="predicted"/>
<keyword evidence="2" id="KW-1185">Reference proteome</keyword>
<evidence type="ECO:0000313" key="2">
    <source>
        <dbReference type="Proteomes" id="UP001283361"/>
    </source>
</evidence>
<organism evidence="1 2">
    <name type="scientific">Elysia crispata</name>
    <name type="common">lettuce slug</name>
    <dbReference type="NCBI Taxonomy" id="231223"/>
    <lineage>
        <taxon>Eukaryota</taxon>
        <taxon>Metazoa</taxon>
        <taxon>Spiralia</taxon>
        <taxon>Lophotrochozoa</taxon>
        <taxon>Mollusca</taxon>
        <taxon>Gastropoda</taxon>
        <taxon>Heterobranchia</taxon>
        <taxon>Euthyneura</taxon>
        <taxon>Panpulmonata</taxon>
        <taxon>Sacoglossa</taxon>
        <taxon>Placobranchoidea</taxon>
        <taxon>Plakobranchidae</taxon>
        <taxon>Elysia</taxon>
    </lineage>
</organism>
<evidence type="ECO:0000313" key="1">
    <source>
        <dbReference type="EMBL" id="KAK3748493.1"/>
    </source>
</evidence>
<dbReference type="EMBL" id="JAWDGP010006014">
    <property type="protein sequence ID" value="KAK3748493.1"/>
    <property type="molecule type" value="Genomic_DNA"/>
</dbReference>
<dbReference type="Proteomes" id="UP001283361">
    <property type="component" value="Unassembled WGS sequence"/>
</dbReference>
<name>A0AAE0YL54_9GAST</name>
<reference evidence="1" key="1">
    <citation type="journal article" date="2023" name="G3 (Bethesda)">
        <title>A reference genome for the long-term kleptoplast-retaining sea slug Elysia crispata morphotype clarki.</title>
        <authorList>
            <person name="Eastman K.E."/>
            <person name="Pendleton A.L."/>
            <person name="Shaikh M.A."/>
            <person name="Suttiyut T."/>
            <person name="Ogas R."/>
            <person name="Tomko P."/>
            <person name="Gavelis G."/>
            <person name="Widhalm J.R."/>
            <person name="Wisecaver J.H."/>
        </authorList>
    </citation>
    <scope>NUCLEOTIDE SEQUENCE</scope>
    <source>
        <strain evidence="1">ECLA1</strain>
    </source>
</reference>
<feature type="non-terminal residue" evidence="1">
    <location>
        <position position="1"/>
    </location>
</feature>